<dbReference type="AlphaFoldDB" id="A0A1F8FMF9"/>
<protein>
    <submittedName>
        <fullName evidence="1">Uncharacterized protein</fullName>
    </submittedName>
</protein>
<proteinExistence type="predicted"/>
<accession>A0A1F8FMF9</accession>
<comment type="caution">
    <text evidence="1">The sequence shown here is derived from an EMBL/GenBank/DDBJ whole genome shotgun (WGS) entry which is preliminary data.</text>
</comment>
<evidence type="ECO:0000313" key="1">
    <source>
        <dbReference type="EMBL" id="OGN13666.1"/>
    </source>
</evidence>
<sequence>MKRLNFLWPMFSFFVFNGWLYAQSGSSGQSQGALSEARLHGDFSKRFERDIFQPFFSWEGRIGFETVVFRRGRQTVFFKSEILTVGGAIIRDRVNVIGTSYLLESRYQFSVLNSFHLGGGWSHNSSHLTQDLTELVGREIGMGKPVPSIEAGDLNVIFGEIKWEPSMPLNPLMVVRIQPVNLRGFRGGPSFYDRPIYLAIEEELWKGREKRMVSAVQHEMGRQGFSDFSIRLELFAKNQKEGRLQLLIGGSPGSELHASTNYPWYKNGLRAGLRIVFNTK</sequence>
<dbReference type="Proteomes" id="UP000178197">
    <property type="component" value="Unassembled WGS sequence"/>
</dbReference>
<gene>
    <name evidence="1" type="ORF">A3C71_00505</name>
</gene>
<name>A0A1F8FMF9_9BACT</name>
<dbReference type="EMBL" id="MGJT01000002">
    <property type="protein sequence ID" value="OGN13666.1"/>
    <property type="molecule type" value="Genomic_DNA"/>
</dbReference>
<reference evidence="1 2" key="1">
    <citation type="journal article" date="2016" name="Nat. Commun.">
        <title>Thousands of microbial genomes shed light on interconnected biogeochemical processes in an aquifer system.</title>
        <authorList>
            <person name="Anantharaman K."/>
            <person name="Brown C.T."/>
            <person name="Hug L.A."/>
            <person name="Sharon I."/>
            <person name="Castelle C.J."/>
            <person name="Probst A.J."/>
            <person name="Thomas B.C."/>
            <person name="Singh A."/>
            <person name="Wilkins M.J."/>
            <person name="Karaoz U."/>
            <person name="Brodie E.L."/>
            <person name="Williams K.H."/>
            <person name="Hubbard S.S."/>
            <person name="Banfield J.F."/>
        </authorList>
    </citation>
    <scope>NUCLEOTIDE SEQUENCE [LARGE SCALE GENOMIC DNA]</scope>
</reference>
<organism evidence="1 2">
    <name type="scientific">Candidatus Yanofskybacteria bacterium RIFCSPHIGHO2_02_FULL_43_15c</name>
    <dbReference type="NCBI Taxonomy" id="1802679"/>
    <lineage>
        <taxon>Bacteria</taxon>
        <taxon>Candidatus Yanofskyibacteriota</taxon>
    </lineage>
</organism>
<evidence type="ECO:0000313" key="2">
    <source>
        <dbReference type="Proteomes" id="UP000178197"/>
    </source>
</evidence>